<protein>
    <submittedName>
        <fullName evidence="7">Cystathionine gamma-synthase</fullName>
    </submittedName>
</protein>
<dbReference type="RefSeq" id="WP_073061557.1">
    <property type="nucleotide sequence ID" value="NZ_FQUS01000006.1"/>
</dbReference>
<dbReference type="GO" id="GO:0030170">
    <property type="term" value="F:pyridoxal phosphate binding"/>
    <property type="evidence" value="ECO:0007669"/>
    <property type="project" value="InterPro"/>
</dbReference>
<dbReference type="GO" id="GO:0019343">
    <property type="term" value="P:cysteine biosynthetic process via cystathionine"/>
    <property type="evidence" value="ECO:0007669"/>
    <property type="project" value="TreeGrafter"/>
</dbReference>
<evidence type="ECO:0000256" key="5">
    <source>
        <dbReference type="RuleBase" id="RU362118"/>
    </source>
</evidence>
<feature type="region of interest" description="Disordered" evidence="6">
    <location>
        <begin position="330"/>
        <end position="349"/>
    </location>
</feature>
<evidence type="ECO:0000256" key="3">
    <source>
        <dbReference type="ARBA" id="ARBA00022898"/>
    </source>
</evidence>
<dbReference type="FunFam" id="3.40.640.10:FF:000046">
    <property type="entry name" value="Cystathionine gamma-lyase"/>
    <property type="match status" value="1"/>
</dbReference>
<dbReference type="InterPro" id="IPR015422">
    <property type="entry name" value="PyrdxlP-dep_Trfase_small"/>
</dbReference>
<dbReference type="CDD" id="cd00614">
    <property type="entry name" value="CGS_like"/>
    <property type="match status" value="1"/>
</dbReference>
<dbReference type="SUPFAM" id="SSF53383">
    <property type="entry name" value="PLP-dependent transferases"/>
    <property type="match status" value="1"/>
</dbReference>
<comment type="similarity">
    <text evidence="2 5">Belongs to the trans-sulfuration enzymes family.</text>
</comment>
<dbReference type="InterPro" id="IPR015421">
    <property type="entry name" value="PyrdxlP-dep_Trfase_major"/>
</dbReference>
<dbReference type="PROSITE" id="PS00868">
    <property type="entry name" value="CYS_MET_METAB_PP"/>
    <property type="match status" value="1"/>
</dbReference>
<dbReference type="Gene3D" id="3.90.1150.10">
    <property type="entry name" value="Aspartate Aminotransferase, domain 1"/>
    <property type="match status" value="1"/>
</dbReference>
<evidence type="ECO:0000313" key="8">
    <source>
        <dbReference type="Proteomes" id="UP000184041"/>
    </source>
</evidence>
<dbReference type="GO" id="GO:0004123">
    <property type="term" value="F:cystathionine gamma-lyase activity"/>
    <property type="evidence" value="ECO:0007669"/>
    <property type="project" value="TreeGrafter"/>
</dbReference>
<gene>
    <name evidence="7" type="ORF">SAMN05443144_106118</name>
</gene>
<comment type="cofactor">
    <cofactor evidence="1 5">
        <name>pyridoxal 5'-phosphate</name>
        <dbReference type="ChEBI" id="CHEBI:597326"/>
    </cofactor>
</comment>
<name>A0A1M4ZS93_9BACT</name>
<dbReference type="Gene3D" id="3.40.640.10">
    <property type="entry name" value="Type I PLP-dependent aspartate aminotransferase-like (Major domain)"/>
    <property type="match status" value="1"/>
</dbReference>
<feature type="modified residue" description="N6-(pyridoxal phosphate)lysine" evidence="4">
    <location>
        <position position="196"/>
    </location>
</feature>
<keyword evidence="3 4" id="KW-0663">Pyridoxal phosphate</keyword>
<evidence type="ECO:0000256" key="6">
    <source>
        <dbReference type="SAM" id="MobiDB-lite"/>
    </source>
</evidence>
<dbReference type="OrthoDB" id="634606at2"/>
<accession>A0A1M4ZS93</accession>
<dbReference type="InterPro" id="IPR000277">
    <property type="entry name" value="Cys/Met-Metab_PyrdxlP-dep_enz"/>
</dbReference>
<dbReference type="PANTHER" id="PTHR11808:SF15">
    <property type="entry name" value="CYSTATHIONINE GAMMA-LYASE"/>
    <property type="match status" value="1"/>
</dbReference>
<dbReference type="Pfam" id="PF01053">
    <property type="entry name" value="Cys_Met_Meta_PP"/>
    <property type="match status" value="1"/>
</dbReference>
<dbReference type="InterPro" id="IPR015424">
    <property type="entry name" value="PyrdxlP-dep_Trfase"/>
</dbReference>
<evidence type="ECO:0000256" key="1">
    <source>
        <dbReference type="ARBA" id="ARBA00001933"/>
    </source>
</evidence>
<dbReference type="GO" id="GO:0003962">
    <property type="term" value="F:cystathionine gamma-synthase activity"/>
    <property type="evidence" value="ECO:0007669"/>
    <property type="project" value="TreeGrafter"/>
</dbReference>
<dbReference type="Proteomes" id="UP000184041">
    <property type="component" value="Unassembled WGS sequence"/>
</dbReference>
<proteinExistence type="inferred from homology"/>
<organism evidence="7 8">
    <name type="scientific">Fodinibius roseus</name>
    <dbReference type="NCBI Taxonomy" id="1194090"/>
    <lineage>
        <taxon>Bacteria</taxon>
        <taxon>Pseudomonadati</taxon>
        <taxon>Balneolota</taxon>
        <taxon>Balneolia</taxon>
        <taxon>Balneolales</taxon>
        <taxon>Balneolaceae</taxon>
        <taxon>Fodinibius</taxon>
    </lineage>
</organism>
<sequence>MHKDTQAIHAAMEIASDAADIVPPVHRSTVYEIDKEGRSKGDWHYTRLENPNRVQWEHVLKVLEEGEAAAAFSSGVAAASAVLQALSPGDHIIIPRDVYAGNRRLVNELMKPWGLQADFIDMTDLENISGHMNEKTRLIWVETPSNPMMNIMDIEAISTLAHDREAIVCVDNTWPTPVNQLPLNLGADLVVHSTTKYFGGHSDILGGAVVAGEKGPLFDKIRLIQQIGGAVPSPDDCWLLARSTRTLPYRMRGHNENAETLARFLEDHSRVSNVFYPGLASHGGHKIAGKQMSGYGGMISFLIDGGRDQAIDIVGRARLISRATSLGGVESTWEHRRSSEGTGSETPENLIRISVGLEHPEDLLEDLEYALG</sequence>
<dbReference type="PANTHER" id="PTHR11808">
    <property type="entry name" value="TRANS-SULFURATION ENZYME FAMILY MEMBER"/>
    <property type="match status" value="1"/>
</dbReference>
<dbReference type="EMBL" id="FQUS01000006">
    <property type="protein sequence ID" value="SHF20884.1"/>
    <property type="molecule type" value="Genomic_DNA"/>
</dbReference>
<dbReference type="GO" id="GO:0005737">
    <property type="term" value="C:cytoplasm"/>
    <property type="evidence" value="ECO:0007669"/>
    <property type="project" value="TreeGrafter"/>
</dbReference>
<evidence type="ECO:0000313" key="7">
    <source>
        <dbReference type="EMBL" id="SHF20884.1"/>
    </source>
</evidence>
<evidence type="ECO:0000256" key="4">
    <source>
        <dbReference type="PIRSR" id="PIRSR001434-2"/>
    </source>
</evidence>
<keyword evidence="8" id="KW-1185">Reference proteome</keyword>
<reference evidence="7 8" key="1">
    <citation type="submission" date="2016-11" db="EMBL/GenBank/DDBJ databases">
        <authorList>
            <person name="Jaros S."/>
            <person name="Januszkiewicz K."/>
            <person name="Wedrychowicz H."/>
        </authorList>
    </citation>
    <scope>NUCLEOTIDE SEQUENCE [LARGE SCALE GENOMIC DNA]</scope>
    <source>
        <strain evidence="7 8">DSM 21986</strain>
    </source>
</reference>
<dbReference type="PIRSF" id="PIRSF001434">
    <property type="entry name" value="CGS"/>
    <property type="match status" value="1"/>
</dbReference>
<dbReference type="AlphaFoldDB" id="A0A1M4ZS93"/>
<dbReference type="STRING" id="1194090.SAMN05443144_106118"/>
<dbReference type="GO" id="GO:0019346">
    <property type="term" value="P:transsulfuration"/>
    <property type="evidence" value="ECO:0007669"/>
    <property type="project" value="InterPro"/>
</dbReference>
<evidence type="ECO:0000256" key="2">
    <source>
        <dbReference type="ARBA" id="ARBA00009077"/>
    </source>
</evidence>
<dbReference type="InterPro" id="IPR054542">
    <property type="entry name" value="Cys_met_metab_PP"/>
</dbReference>